<gene>
    <name evidence="1" type="ORF">EVAR_44789_1</name>
</gene>
<protein>
    <submittedName>
        <fullName evidence="1">Uncharacterized protein</fullName>
    </submittedName>
</protein>
<name>A0A4C1Y5B7_EUMVA</name>
<dbReference type="Proteomes" id="UP000299102">
    <property type="component" value="Unassembled WGS sequence"/>
</dbReference>
<evidence type="ECO:0000313" key="1">
    <source>
        <dbReference type="EMBL" id="GBP71421.1"/>
    </source>
</evidence>
<reference evidence="1 2" key="1">
    <citation type="journal article" date="2019" name="Commun. Biol.">
        <title>The bagworm genome reveals a unique fibroin gene that provides high tensile strength.</title>
        <authorList>
            <person name="Kono N."/>
            <person name="Nakamura H."/>
            <person name="Ohtoshi R."/>
            <person name="Tomita M."/>
            <person name="Numata K."/>
            <person name="Arakawa K."/>
        </authorList>
    </citation>
    <scope>NUCLEOTIDE SEQUENCE [LARGE SCALE GENOMIC DNA]</scope>
</reference>
<accession>A0A4C1Y5B7</accession>
<keyword evidence="2" id="KW-1185">Reference proteome</keyword>
<sequence length="73" mass="7805">MMFAGIAGDAVVSEREGKFEAQACAGARRDNGVHQEDLVSAQRSKVDSAQCDRLISCFRGPSNYSFNAACSDT</sequence>
<dbReference type="AlphaFoldDB" id="A0A4C1Y5B7"/>
<evidence type="ECO:0000313" key="2">
    <source>
        <dbReference type="Proteomes" id="UP000299102"/>
    </source>
</evidence>
<organism evidence="1 2">
    <name type="scientific">Eumeta variegata</name>
    <name type="common">Bagworm moth</name>
    <name type="synonym">Eumeta japonica</name>
    <dbReference type="NCBI Taxonomy" id="151549"/>
    <lineage>
        <taxon>Eukaryota</taxon>
        <taxon>Metazoa</taxon>
        <taxon>Ecdysozoa</taxon>
        <taxon>Arthropoda</taxon>
        <taxon>Hexapoda</taxon>
        <taxon>Insecta</taxon>
        <taxon>Pterygota</taxon>
        <taxon>Neoptera</taxon>
        <taxon>Endopterygota</taxon>
        <taxon>Lepidoptera</taxon>
        <taxon>Glossata</taxon>
        <taxon>Ditrysia</taxon>
        <taxon>Tineoidea</taxon>
        <taxon>Psychidae</taxon>
        <taxon>Oiketicinae</taxon>
        <taxon>Eumeta</taxon>
    </lineage>
</organism>
<dbReference type="EMBL" id="BGZK01001107">
    <property type="protein sequence ID" value="GBP71421.1"/>
    <property type="molecule type" value="Genomic_DNA"/>
</dbReference>
<comment type="caution">
    <text evidence="1">The sequence shown here is derived from an EMBL/GenBank/DDBJ whole genome shotgun (WGS) entry which is preliminary data.</text>
</comment>
<proteinExistence type="predicted"/>